<dbReference type="InterPro" id="IPR033412">
    <property type="entry name" value="PFOR_II"/>
</dbReference>
<evidence type="ECO:0000256" key="2">
    <source>
        <dbReference type="ARBA" id="ARBA00052359"/>
    </source>
</evidence>
<dbReference type="STRING" id="521011.Mpal_1949"/>
<accession>B8GKV7</accession>
<dbReference type="GO" id="GO:0006979">
    <property type="term" value="P:response to oxidative stress"/>
    <property type="evidence" value="ECO:0007669"/>
    <property type="project" value="TreeGrafter"/>
</dbReference>
<dbReference type="GeneID" id="7270753"/>
<dbReference type="PANTHER" id="PTHR32154:SF14">
    <property type="entry name" value="2-OXOGLUTARATE SYNTHASE SUBUNIT KORA"/>
    <property type="match status" value="1"/>
</dbReference>
<comment type="subunit">
    <text evidence="3">Heterotetramer of the KorA, KorB, KorC and KorD subunits.</text>
</comment>
<dbReference type="CDD" id="cd07034">
    <property type="entry name" value="TPP_PYR_PFOR_IOR-alpha_like"/>
    <property type="match status" value="1"/>
</dbReference>
<dbReference type="Gene3D" id="3.40.50.920">
    <property type="match status" value="1"/>
</dbReference>
<dbReference type="NCBIfam" id="NF006412">
    <property type="entry name" value="PRK08659.1"/>
    <property type="match status" value="1"/>
</dbReference>
<dbReference type="SUPFAM" id="SSF52518">
    <property type="entry name" value="Thiamin diphosphate-binding fold (THDP-binding)"/>
    <property type="match status" value="1"/>
</dbReference>
<feature type="domain" description="Pyruvate:ferredoxin oxidoreductase core" evidence="9">
    <location>
        <begin position="269"/>
        <end position="357"/>
    </location>
</feature>
<dbReference type="InterPro" id="IPR002880">
    <property type="entry name" value="Pyrv_Fd/Flavodoxin_OxRdtase_N"/>
</dbReference>
<evidence type="ECO:0000256" key="4">
    <source>
        <dbReference type="ARBA" id="ARBA00066947"/>
    </source>
</evidence>
<dbReference type="FunFam" id="3.40.50.970:FF:000022">
    <property type="entry name" value="2-oxoglutarate ferredoxin oxidoreductase alpha subunit"/>
    <property type="match status" value="1"/>
</dbReference>
<dbReference type="InterPro" id="IPR029061">
    <property type="entry name" value="THDP-binding"/>
</dbReference>
<evidence type="ECO:0000313" key="10">
    <source>
        <dbReference type="EMBL" id="ACL17253.1"/>
    </source>
</evidence>
<dbReference type="EC" id="1.2.7.3" evidence="4"/>
<comment type="catalytic activity">
    <reaction evidence="2">
        <text>2 oxidized [2Fe-2S]-[ferredoxin] + 2-oxoglutarate + CoA = succinyl-CoA + 2 reduced [2Fe-2S]-[ferredoxin] + CO2 + H(+)</text>
        <dbReference type="Rhea" id="RHEA:17297"/>
        <dbReference type="Rhea" id="RHEA-COMP:10000"/>
        <dbReference type="Rhea" id="RHEA-COMP:10001"/>
        <dbReference type="ChEBI" id="CHEBI:15378"/>
        <dbReference type="ChEBI" id="CHEBI:16526"/>
        <dbReference type="ChEBI" id="CHEBI:16810"/>
        <dbReference type="ChEBI" id="CHEBI:33737"/>
        <dbReference type="ChEBI" id="CHEBI:33738"/>
        <dbReference type="ChEBI" id="CHEBI:57287"/>
        <dbReference type="ChEBI" id="CHEBI:57292"/>
        <dbReference type="EC" id="1.2.7.3"/>
    </reaction>
</comment>
<evidence type="ECO:0000256" key="6">
    <source>
        <dbReference type="ARBA" id="ARBA00076968"/>
    </source>
</evidence>
<evidence type="ECO:0000256" key="7">
    <source>
        <dbReference type="ARBA" id="ARBA00079587"/>
    </source>
</evidence>
<dbReference type="KEGG" id="mpl:Mpal_1949"/>
<dbReference type="GO" id="GO:0047553">
    <property type="term" value="F:2-oxoglutarate synthase activity"/>
    <property type="evidence" value="ECO:0007669"/>
    <property type="project" value="UniProtKB-EC"/>
</dbReference>
<keyword evidence="10" id="KW-0670">Pyruvate</keyword>
<dbReference type="Gene3D" id="3.40.50.970">
    <property type="match status" value="1"/>
</dbReference>
<dbReference type="Proteomes" id="UP000002457">
    <property type="component" value="Chromosome"/>
</dbReference>
<dbReference type="SUPFAM" id="SSF52922">
    <property type="entry name" value="TK C-terminal domain-like"/>
    <property type="match status" value="1"/>
</dbReference>
<evidence type="ECO:0000256" key="3">
    <source>
        <dbReference type="ARBA" id="ARBA00064882"/>
    </source>
</evidence>
<dbReference type="GO" id="GO:0044272">
    <property type="term" value="P:sulfur compound biosynthetic process"/>
    <property type="evidence" value="ECO:0007669"/>
    <property type="project" value="UniProtKB-ARBA"/>
</dbReference>
<dbReference type="InterPro" id="IPR050722">
    <property type="entry name" value="Pyruvate:ferred/Flavod_OxRd"/>
</dbReference>
<dbReference type="PANTHER" id="PTHR32154">
    <property type="entry name" value="PYRUVATE-FLAVODOXIN OXIDOREDUCTASE-RELATED"/>
    <property type="match status" value="1"/>
</dbReference>
<dbReference type="RefSeq" id="WP_012618572.1">
    <property type="nucleotide sequence ID" value="NC_011832.1"/>
</dbReference>
<sequence length="369" mass="40165">MTKIEFMQGNIACAEGALAAGCRFFGGYPITPSTEIAEHMARKLPKTGGVFIQMEDELGSMASIIGASWTGAKAMTATSGPGFSLMMENIGYAVMTETPCVVVNIQRGGPSTGQPTMTGQGDMMQVRFGSHGDYSIIALSPASVQEMYDLTVLAFNLSEEFRVPVFLMADEVIGHMRERIEIPDSVTTVTRTQLAADALPFHAGEKMVPGFPTFGEGHGAHVTGLTHDERGYPATTNPAIHAALVTRLCQKVESQRHRIAEYEVINPDAEVVFICYGSPARTVQQLVQDHPEEMIGVLRLKMVWPFPEEAFAEFKEARIFLVPELNLGQIAREVERHVCQPVRAIGKIGGELHTPAELEAAFLAAKEEL</sequence>
<evidence type="ECO:0000259" key="9">
    <source>
        <dbReference type="Pfam" id="PF17147"/>
    </source>
</evidence>
<feature type="domain" description="Pyruvate flavodoxin/ferredoxin oxidoreductase pyrimidine binding" evidence="8">
    <location>
        <begin position="15"/>
        <end position="243"/>
    </location>
</feature>
<dbReference type="HOGENOM" id="CLU_017038_0_1_2"/>
<evidence type="ECO:0000256" key="1">
    <source>
        <dbReference type="ARBA" id="ARBA00023002"/>
    </source>
</evidence>
<keyword evidence="11" id="KW-1185">Reference proteome</keyword>
<proteinExistence type="predicted"/>
<dbReference type="InterPro" id="IPR009014">
    <property type="entry name" value="Transketo_C/PFOR_II"/>
</dbReference>
<dbReference type="eggNOG" id="arCOG01607">
    <property type="taxonomic scope" value="Archaea"/>
</dbReference>
<organism evidence="10 11">
    <name type="scientific">Methanosphaerula palustris (strain ATCC BAA-1556 / DSM 19958 / E1-9c)</name>
    <dbReference type="NCBI Taxonomy" id="521011"/>
    <lineage>
        <taxon>Archaea</taxon>
        <taxon>Methanobacteriati</taxon>
        <taxon>Methanobacteriota</taxon>
        <taxon>Stenosarchaea group</taxon>
        <taxon>Methanomicrobia</taxon>
        <taxon>Methanomicrobiales</taxon>
        <taxon>Methanoregulaceae</taxon>
        <taxon>Methanosphaerula</taxon>
    </lineage>
</organism>
<evidence type="ECO:0000313" key="11">
    <source>
        <dbReference type="Proteomes" id="UP000002457"/>
    </source>
</evidence>
<gene>
    <name evidence="10" type="ordered locus">Mpal_1949</name>
</gene>
<dbReference type="Pfam" id="PF17147">
    <property type="entry name" value="PFOR_II"/>
    <property type="match status" value="1"/>
</dbReference>
<dbReference type="GO" id="GO:0006082">
    <property type="term" value="P:organic acid metabolic process"/>
    <property type="evidence" value="ECO:0007669"/>
    <property type="project" value="UniProtKB-ARBA"/>
</dbReference>
<dbReference type="Pfam" id="PF01855">
    <property type="entry name" value="POR_N"/>
    <property type="match status" value="1"/>
</dbReference>
<protein>
    <recommendedName>
        <fullName evidence="5">2-oxoglutarate synthase subunit KorA</fullName>
        <ecNumber evidence="4">1.2.7.3</ecNumber>
    </recommendedName>
    <alternativeName>
        <fullName evidence="7">2-ketoglutarate oxidoreductase alpha chain</fullName>
    </alternativeName>
    <alternativeName>
        <fullName evidence="6">2-oxoglutarate-ferredoxin oxidoreductase subunit alpha</fullName>
    </alternativeName>
</protein>
<name>B8GKV7_METPE</name>
<dbReference type="EMBL" id="CP001338">
    <property type="protein sequence ID" value="ACL17253.1"/>
    <property type="molecule type" value="Genomic_DNA"/>
</dbReference>
<keyword evidence="1" id="KW-0560">Oxidoreductase</keyword>
<dbReference type="AlphaFoldDB" id="B8GKV7"/>
<evidence type="ECO:0000259" key="8">
    <source>
        <dbReference type="Pfam" id="PF01855"/>
    </source>
</evidence>
<reference evidence="10 11" key="1">
    <citation type="journal article" date="2015" name="Genome Announc.">
        <title>Complete Genome Sequence of Methanosphaerula palustris E1-9CT, a Hydrogenotrophic Methanogen Isolated from a Minerotrophic Fen Peatland.</title>
        <authorList>
            <person name="Cadillo-Quiroz H."/>
            <person name="Browne P."/>
            <person name="Kyrpides N."/>
            <person name="Woyke T."/>
            <person name="Goodwin L."/>
            <person name="Detter C."/>
            <person name="Yavitt J.B."/>
            <person name="Zinder S.H."/>
        </authorList>
    </citation>
    <scope>NUCLEOTIDE SEQUENCE [LARGE SCALE GENOMIC DNA]</scope>
    <source>
        <strain evidence="11">ATCC BAA-1556 / DSM 19958 / E1-9c</strain>
    </source>
</reference>
<evidence type="ECO:0000256" key="5">
    <source>
        <dbReference type="ARBA" id="ARBA00071398"/>
    </source>
</evidence>